<accession>A0ABU5HCN1</accession>
<dbReference type="EMBL" id="JAXIVS010000014">
    <property type="protein sequence ID" value="MDY7231218.1"/>
    <property type="molecule type" value="Genomic_DNA"/>
</dbReference>
<comment type="caution">
    <text evidence="1">The sequence shown here is derived from an EMBL/GenBank/DDBJ whole genome shotgun (WGS) entry which is preliminary data.</text>
</comment>
<reference evidence="1 2" key="1">
    <citation type="submission" date="2023-12" db="EMBL/GenBank/DDBJ databases">
        <title>the genome sequence of Hyalangium sp. s54d21.</title>
        <authorList>
            <person name="Zhang X."/>
        </authorList>
    </citation>
    <scope>NUCLEOTIDE SEQUENCE [LARGE SCALE GENOMIC DNA]</scope>
    <source>
        <strain evidence="2">s54d21</strain>
    </source>
</reference>
<organism evidence="1 2">
    <name type="scientific">Hyalangium rubrum</name>
    <dbReference type="NCBI Taxonomy" id="3103134"/>
    <lineage>
        <taxon>Bacteria</taxon>
        <taxon>Pseudomonadati</taxon>
        <taxon>Myxococcota</taxon>
        <taxon>Myxococcia</taxon>
        <taxon>Myxococcales</taxon>
        <taxon>Cystobacterineae</taxon>
        <taxon>Archangiaceae</taxon>
        <taxon>Hyalangium</taxon>
    </lineage>
</organism>
<protein>
    <submittedName>
        <fullName evidence="1">Nuclease A inhibitor family protein</fullName>
    </submittedName>
</protein>
<gene>
    <name evidence="1" type="ORF">SYV04_32815</name>
</gene>
<dbReference type="Proteomes" id="UP001291309">
    <property type="component" value="Unassembled WGS sequence"/>
</dbReference>
<dbReference type="InterPro" id="IPR036587">
    <property type="entry name" value="NucleaseA_inhib-like_sf"/>
</dbReference>
<evidence type="ECO:0000313" key="2">
    <source>
        <dbReference type="Proteomes" id="UP001291309"/>
    </source>
</evidence>
<evidence type="ECO:0000313" key="1">
    <source>
        <dbReference type="EMBL" id="MDY7231218.1"/>
    </source>
</evidence>
<name>A0ABU5HCN1_9BACT</name>
<dbReference type="Pfam" id="PF07924">
    <property type="entry name" value="NuiA"/>
    <property type="match status" value="1"/>
</dbReference>
<dbReference type="RefSeq" id="WP_321549933.1">
    <property type="nucleotide sequence ID" value="NZ_JAXIVS010000014.1"/>
</dbReference>
<dbReference type="InterPro" id="IPR012489">
    <property type="entry name" value="NucleaseA_inhib-like"/>
</dbReference>
<dbReference type="SUPFAM" id="SSF82602">
    <property type="entry name" value="Nuclease A inhibitor (NuiA)"/>
    <property type="match status" value="1"/>
</dbReference>
<keyword evidence="2" id="KW-1185">Reference proteome</keyword>
<sequence>MSAEALEKLRKEVEKAAEGLVFISESDARVVFVSAPEARVTEVTPEAVVTWLSAKHDGRTDVFLSPTPLPRLAEKAVEVKSAGDFLARRTEVADPSDPESGKYASQWSQIRQALEEHLQELRVIRFGEAHRGSVDGQISVFVVGRTQEGALAGILTGSVET</sequence>
<dbReference type="Gene3D" id="3.40.1460.10">
    <property type="entry name" value="Nuclease A inhibitor-like"/>
    <property type="match status" value="1"/>
</dbReference>
<proteinExistence type="predicted"/>